<sequence>MTVPVRVAVHGDDPDQDDRALIERSRERPELFAAVYDRYFVEIHRYLARRLGADVADDLAAEVFLTAFEKRAHFDAARGRLRPWLYGIATTLIARHRRAEKRRYRALARMVPHEAAEDHGDRVAARVTAQALRLAPAVRKLASGDRDVLLLVVLGGLSYAEVAEALGIPLGTVGSRMNRARRKLRRSLGESNPLISGQETRDG</sequence>
<dbReference type="Pfam" id="PF08281">
    <property type="entry name" value="Sigma70_r4_2"/>
    <property type="match status" value="1"/>
</dbReference>
<evidence type="ECO:0000256" key="3">
    <source>
        <dbReference type="ARBA" id="ARBA00023082"/>
    </source>
</evidence>
<dbReference type="Pfam" id="PF04542">
    <property type="entry name" value="Sigma70_r2"/>
    <property type="match status" value="1"/>
</dbReference>
<dbReference type="OrthoDB" id="5518337at2"/>
<dbReference type="PROSITE" id="PS00622">
    <property type="entry name" value="HTH_LUXR_1"/>
    <property type="match status" value="1"/>
</dbReference>
<comment type="similarity">
    <text evidence="1">Belongs to the sigma-70 factor family. ECF subfamily.</text>
</comment>
<keyword evidence="5" id="KW-0804">Transcription</keyword>
<dbReference type="InterPro" id="IPR007627">
    <property type="entry name" value="RNA_pol_sigma70_r2"/>
</dbReference>
<dbReference type="InterPro" id="IPR000792">
    <property type="entry name" value="Tscrpt_reg_LuxR_C"/>
</dbReference>
<dbReference type="GO" id="GO:0003677">
    <property type="term" value="F:DNA binding"/>
    <property type="evidence" value="ECO:0007669"/>
    <property type="project" value="UniProtKB-KW"/>
</dbReference>
<dbReference type="InterPro" id="IPR039425">
    <property type="entry name" value="RNA_pol_sigma-70-like"/>
</dbReference>
<dbReference type="GO" id="GO:0016987">
    <property type="term" value="F:sigma factor activity"/>
    <property type="evidence" value="ECO:0007669"/>
    <property type="project" value="UniProtKB-KW"/>
</dbReference>
<dbReference type="STRING" id="471852.Tcur_4336"/>
<dbReference type="NCBIfam" id="TIGR02937">
    <property type="entry name" value="sigma70-ECF"/>
    <property type="match status" value="1"/>
</dbReference>
<feature type="compositionally biased region" description="Polar residues" evidence="6">
    <location>
        <begin position="189"/>
        <end position="203"/>
    </location>
</feature>
<evidence type="ECO:0000256" key="2">
    <source>
        <dbReference type="ARBA" id="ARBA00023015"/>
    </source>
</evidence>
<dbReference type="PANTHER" id="PTHR43133">
    <property type="entry name" value="RNA POLYMERASE ECF-TYPE SIGMA FACTO"/>
    <property type="match status" value="1"/>
</dbReference>
<accession>D1A393</accession>
<evidence type="ECO:0000313" key="8">
    <source>
        <dbReference type="EMBL" id="ACY99863.1"/>
    </source>
</evidence>
<dbReference type="InterPro" id="IPR013324">
    <property type="entry name" value="RNA_pol_sigma_r3/r4-like"/>
</dbReference>
<dbReference type="SUPFAM" id="SSF88659">
    <property type="entry name" value="Sigma3 and sigma4 domains of RNA polymerase sigma factors"/>
    <property type="match status" value="1"/>
</dbReference>
<dbReference type="InterPro" id="IPR014284">
    <property type="entry name" value="RNA_pol_sigma-70_dom"/>
</dbReference>
<protein>
    <submittedName>
        <fullName evidence="8">RNA polymerase, sigma-24 subunit, ECF subfamily</fullName>
    </submittedName>
</protein>
<evidence type="ECO:0000256" key="1">
    <source>
        <dbReference type="ARBA" id="ARBA00010641"/>
    </source>
</evidence>
<keyword evidence="2" id="KW-0805">Transcription regulation</keyword>
<dbReference type="InterPro" id="IPR013325">
    <property type="entry name" value="RNA_pol_sigma_r2"/>
</dbReference>
<dbReference type="EMBL" id="CP001738">
    <property type="protein sequence ID" value="ACY99863.1"/>
    <property type="molecule type" value="Genomic_DNA"/>
</dbReference>
<evidence type="ECO:0000256" key="6">
    <source>
        <dbReference type="SAM" id="MobiDB-lite"/>
    </source>
</evidence>
<evidence type="ECO:0000256" key="4">
    <source>
        <dbReference type="ARBA" id="ARBA00023125"/>
    </source>
</evidence>
<dbReference type="PANTHER" id="PTHR43133:SF8">
    <property type="entry name" value="RNA POLYMERASE SIGMA FACTOR HI_1459-RELATED"/>
    <property type="match status" value="1"/>
</dbReference>
<evidence type="ECO:0000259" key="7">
    <source>
        <dbReference type="PROSITE" id="PS00622"/>
    </source>
</evidence>
<gene>
    <name evidence="8" type="ordered locus">Tcur_4336</name>
</gene>
<evidence type="ECO:0000313" key="9">
    <source>
        <dbReference type="Proteomes" id="UP000001918"/>
    </source>
</evidence>
<keyword evidence="9" id="KW-1185">Reference proteome</keyword>
<proteinExistence type="inferred from homology"/>
<dbReference type="HOGENOM" id="CLU_047691_9_2_11"/>
<dbReference type="Gene3D" id="1.10.10.10">
    <property type="entry name" value="Winged helix-like DNA-binding domain superfamily/Winged helix DNA-binding domain"/>
    <property type="match status" value="1"/>
</dbReference>
<dbReference type="SUPFAM" id="SSF88946">
    <property type="entry name" value="Sigma2 domain of RNA polymerase sigma factors"/>
    <property type="match status" value="1"/>
</dbReference>
<evidence type="ECO:0000256" key="5">
    <source>
        <dbReference type="ARBA" id="ARBA00023163"/>
    </source>
</evidence>
<dbReference type="Proteomes" id="UP000001918">
    <property type="component" value="Chromosome"/>
</dbReference>
<dbReference type="InterPro" id="IPR013249">
    <property type="entry name" value="RNA_pol_sigma70_r4_t2"/>
</dbReference>
<keyword evidence="4" id="KW-0238">DNA-binding</keyword>
<organism evidence="8 9">
    <name type="scientific">Thermomonospora curvata (strain ATCC 19995 / DSM 43183 / JCM 3096 / KCTC 9072 / NBRC 15933 / NCIMB 10081 / Henssen B9)</name>
    <dbReference type="NCBI Taxonomy" id="471852"/>
    <lineage>
        <taxon>Bacteria</taxon>
        <taxon>Bacillati</taxon>
        <taxon>Actinomycetota</taxon>
        <taxon>Actinomycetes</taxon>
        <taxon>Streptosporangiales</taxon>
        <taxon>Thermomonosporaceae</taxon>
        <taxon>Thermomonospora</taxon>
    </lineage>
</organism>
<reference evidence="8 9" key="1">
    <citation type="journal article" date="2011" name="Stand. Genomic Sci.">
        <title>Complete genome sequence of Thermomonospora curvata type strain (B9).</title>
        <authorList>
            <person name="Chertkov O."/>
            <person name="Sikorski J."/>
            <person name="Nolan M."/>
            <person name="Lapidus A."/>
            <person name="Lucas S."/>
            <person name="Del Rio T.G."/>
            <person name="Tice H."/>
            <person name="Cheng J.F."/>
            <person name="Goodwin L."/>
            <person name="Pitluck S."/>
            <person name="Liolios K."/>
            <person name="Ivanova N."/>
            <person name="Mavromatis K."/>
            <person name="Mikhailova N."/>
            <person name="Ovchinnikova G."/>
            <person name="Pati A."/>
            <person name="Chen A."/>
            <person name="Palaniappan K."/>
            <person name="Djao O.D."/>
            <person name="Land M."/>
            <person name="Hauser L."/>
            <person name="Chang Y.J."/>
            <person name="Jeffries C.D."/>
            <person name="Brettin T."/>
            <person name="Han C."/>
            <person name="Detter J.C."/>
            <person name="Rohde M."/>
            <person name="Goker M."/>
            <person name="Woyke T."/>
            <person name="Bristow J."/>
            <person name="Eisen J.A."/>
            <person name="Markowitz V."/>
            <person name="Hugenholtz P."/>
            <person name="Klenk H.P."/>
            <person name="Kyrpides N.C."/>
        </authorList>
    </citation>
    <scope>NUCLEOTIDE SEQUENCE [LARGE SCALE GENOMIC DNA]</scope>
    <source>
        <strain evidence="9">ATCC 19995 / DSM 43183 / JCM 3096 / KCTC 9072 / NBRC 15933 / NCIMB 10081 / Henssen B9</strain>
    </source>
</reference>
<dbReference type="RefSeq" id="WP_012854646.1">
    <property type="nucleotide sequence ID" value="NC_013510.1"/>
</dbReference>
<dbReference type="Gene3D" id="1.10.1740.10">
    <property type="match status" value="1"/>
</dbReference>
<keyword evidence="3" id="KW-0731">Sigma factor</keyword>
<feature type="domain" description="HTH luxR-type" evidence="7">
    <location>
        <begin position="156"/>
        <end position="183"/>
    </location>
</feature>
<feature type="region of interest" description="Disordered" evidence="6">
    <location>
        <begin position="184"/>
        <end position="203"/>
    </location>
</feature>
<dbReference type="InterPro" id="IPR036388">
    <property type="entry name" value="WH-like_DNA-bd_sf"/>
</dbReference>
<dbReference type="eggNOG" id="COG1595">
    <property type="taxonomic scope" value="Bacteria"/>
</dbReference>
<name>D1A393_THECD</name>
<dbReference type="AlphaFoldDB" id="D1A393"/>
<dbReference type="GO" id="GO:0006352">
    <property type="term" value="P:DNA-templated transcription initiation"/>
    <property type="evidence" value="ECO:0007669"/>
    <property type="project" value="InterPro"/>
</dbReference>
<dbReference type="KEGG" id="tcu:Tcur_4336"/>